<proteinExistence type="predicted"/>
<dbReference type="AlphaFoldDB" id="A0A382Q6Z1"/>
<name>A0A382Q6Z1_9ZZZZ</name>
<dbReference type="PANTHER" id="PTHR42686:SF1">
    <property type="entry name" value="GH17980P-RELATED"/>
    <property type="match status" value="1"/>
</dbReference>
<accession>A0A382Q6Z1</accession>
<feature type="non-terminal residue" evidence="2">
    <location>
        <position position="141"/>
    </location>
</feature>
<dbReference type="InterPro" id="IPR020471">
    <property type="entry name" value="AKR"/>
</dbReference>
<dbReference type="GO" id="GO:0016491">
    <property type="term" value="F:oxidoreductase activity"/>
    <property type="evidence" value="ECO:0007669"/>
    <property type="project" value="InterPro"/>
</dbReference>
<dbReference type="Gene3D" id="3.20.20.100">
    <property type="entry name" value="NADP-dependent oxidoreductase domain"/>
    <property type="match status" value="1"/>
</dbReference>
<sequence length="141" mass="15382">MQISTLGKTNLKISRLGAGLSEIGNQLTMADVNQASKVLNAALDGGITFLDTAGCYGISEELIGLTIPHRRHEYVLATKCGHAIEESDSNAWTKDTITYSIERSLKRMKTDYIDLIQLHSCNTSILEEGEVITAIQNARDA</sequence>
<organism evidence="2">
    <name type="scientific">marine metagenome</name>
    <dbReference type="NCBI Taxonomy" id="408172"/>
    <lineage>
        <taxon>unclassified sequences</taxon>
        <taxon>metagenomes</taxon>
        <taxon>ecological metagenomes</taxon>
    </lineage>
</organism>
<dbReference type="InterPro" id="IPR023210">
    <property type="entry name" value="NADP_OxRdtase_dom"/>
</dbReference>
<dbReference type="SUPFAM" id="SSF51430">
    <property type="entry name" value="NAD(P)-linked oxidoreductase"/>
    <property type="match status" value="1"/>
</dbReference>
<reference evidence="2" key="1">
    <citation type="submission" date="2018-05" db="EMBL/GenBank/DDBJ databases">
        <authorList>
            <person name="Lanie J.A."/>
            <person name="Ng W.-L."/>
            <person name="Kazmierczak K.M."/>
            <person name="Andrzejewski T.M."/>
            <person name="Davidsen T.M."/>
            <person name="Wayne K.J."/>
            <person name="Tettelin H."/>
            <person name="Glass J.I."/>
            <person name="Rusch D."/>
            <person name="Podicherti R."/>
            <person name="Tsui H.-C.T."/>
            <person name="Winkler M.E."/>
        </authorList>
    </citation>
    <scope>NUCLEOTIDE SEQUENCE</scope>
</reference>
<dbReference type="GO" id="GO:0005829">
    <property type="term" value="C:cytosol"/>
    <property type="evidence" value="ECO:0007669"/>
    <property type="project" value="TreeGrafter"/>
</dbReference>
<gene>
    <name evidence="2" type="ORF">METZ01_LOCUS333604</name>
</gene>
<evidence type="ECO:0000313" key="2">
    <source>
        <dbReference type="EMBL" id="SVC80750.1"/>
    </source>
</evidence>
<evidence type="ECO:0000259" key="1">
    <source>
        <dbReference type="Pfam" id="PF00248"/>
    </source>
</evidence>
<dbReference type="EMBL" id="UINC01112077">
    <property type="protein sequence ID" value="SVC80750.1"/>
    <property type="molecule type" value="Genomic_DNA"/>
</dbReference>
<dbReference type="Pfam" id="PF00248">
    <property type="entry name" value="Aldo_ket_red"/>
    <property type="match status" value="1"/>
</dbReference>
<dbReference type="PANTHER" id="PTHR42686">
    <property type="entry name" value="GH17980P-RELATED"/>
    <property type="match status" value="1"/>
</dbReference>
<dbReference type="InterPro" id="IPR036812">
    <property type="entry name" value="NAD(P)_OxRdtase_dom_sf"/>
</dbReference>
<protein>
    <recommendedName>
        <fullName evidence="1">NADP-dependent oxidoreductase domain-containing protein</fullName>
    </recommendedName>
</protein>
<feature type="domain" description="NADP-dependent oxidoreductase" evidence="1">
    <location>
        <begin position="15"/>
        <end position="122"/>
    </location>
</feature>